<dbReference type="InterPro" id="IPR050474">
    <property type="entry name" value="Hel308_SKI2-like"/>
</dbReference>
<dbReference type="PANTHER" id="PTHR47961:SF13">
    <property type="entry name" value="ACTIVATING SIGNAL COINTEGRATOR 1 COMPLEX SUBUNIT 3"/>
    <property type="match status" value="1"/>
</dbReference>
<feature type="domain" description="DEAD/DEAH-box helicase" evidence="6">
    <location>
        <begin position="311"/>
        <end position="359"/>
    </location>
</feature>
<reference evidence="7 8" key="1">
    <citation type="submission" date="2014-06" db="EMBL/GenBank/DDBJ databases">
        <title>Evolutionary Origins and Diversification of the Mycorrhizal Mutualists.</title>
        <authorList>
            <consortium name="DOE Joint Genome Institute"/>
            <consortium name="Mycorrhizal Genomics Consortium"/>
            <person name="Kohler A."/>
            <person name="Kuo A."/>
            <person name="Nagy L.G."/>
            <person name="Floudas D."/>
            <person name="Copeland A."/>
            <person name="Barry K.W."/>
            <person name="Cichocki N."/>
            <person name="Veneault-Fourrey C."/>
            <person name="LaButti K."/>
            <person name="Lindquist E.A."/>
            <person name="Lipzen A."/>
            <person name="Lundell T."/>
            <person name="Morin E."/>
            <person name="Murat C."/>
            <person name="Riley R."/>
            <person name="Ohm R."/>
            <person name="Sun H."/>
            <person name="Tunlid A."/>
            <person name="Henrissat B."/>
            <person name="Grigoriev I.V."/>
            <person name="Hibbett D.S."/>
            <person name="Martin F."/>
        </authorList>
    </citation>
    <scope>NUCLEOTIDE SEQUENCE [LARGE SCALE GENOMIC DNA]</scope>
    <source>
        <strain evidence="7 8">SS14</strain>
    </source>
</reference>
<evidence type="ECO:0000313" key="7">
    <source>
        <dbReference type="EMBL" id="KIJ37410.1"/>
    </source>
</evidence>
<name>A0A0C9VIQ4_SPHS4</name>
<dbReference type="GO" id="GO:0004386">
    <property type="term" value="F:helicase activity"/>
    <property type="evidence" value="ECO:0007669"/>
    <property type="project" value="UniProtKB-KW"/>
</dbReference>
<dbReference type="EMBL" id="KN837169">
    <property type="protein sequence ID" value="KIJ37410.1"/>
    <property type="molecule type" value="Genomic_DNA"/>
</dbReference>
<dbReference type="InterPro" id="IPR027417">
    <property type="entry name" value="P-loop_NTPase"/>
</dbReference>
<proteinExistence type="predicted"/>
<keyword evidence="1" id="KW-0547">Nucleotide-binding</keyword>
<dbReference type="SUPFAM" id="SSF52540">
    <property type="entry name" value="P-loop containing nucleoside triphosphate hydrolases"/>
    <property type="match status" value="1"/>
</dbReference>
<evidence type="ECO:0000256" key="1">
    <source>
        <dbReference type="ARBA" id="ARBA00022741"/>
    </source>
</evidence>
<protein>
    <recommendedName>
        <fullName evidence="6">DEAD/DEAH-box helicase domain-containing protein</fullName>
    </recommendedName>
</protein>
<accession>A0A0C9VIQ4</accession>
<evidence type="ECO:0000259" key="6">
    <source>
        <dbReference type="Pfam" id="PF00270"/>
    </source>
</evidence>
<dbReference type="HOGENOM" id="CLU_716806_0_0_1"/>
<keyword evidence="8" id="KW-1185">Reference proteome</keyword>
<keyword evidence="2" id="KW-0378">Hydrolase</keyword>
<evidence type="ECO:0000256" key="4">
    <source>
        <dbReference type="ARBA" id="ARBA00022840"/>
    </source>
</evidence>
<feature type="region of interest" description="Disordered" evidence="5">
    <location>
        <begin position="163"/>
        <end position="203"/>
    </location>
</feature>
<dbReference type="Pfam" id="PF00270">
    <property type="entry name" value="DEAD"/>
    <property type="match status" value="1"/>
</dbReference>
<evidence type="ECO:0000256" key="5">
    <source>
        <dbReference type="SAM" id="MobiDB-lite"/>
    </source>
</evidence>
<dbReference type="Proteomes" id="UP000054279">
    <property type="component" value="Unassembled WGS sequence"/>
</dbReference>
<keyword evidence="4" id="KW-0067">ATP-binding</keyword>
<dbReference type="PANTHER" id="PTHR47961">
    <property type="entry name" value="DNA POLYMERASE THETA, PUTATIVE (AFU_ORTHOLOGUE AFUA_1G05260)-RELATED"/>
    <property type="match status" value="1"/>
</dbReference>
<dbReference type="OrthoDB" id="3264281at2759"/>
<gene>
    <name evidence="7" type="ORF">M422DRAFT_260076</name>
</gene>
<organism evidence="7 8">
    <name type="scientific">Sphaerobolus stellatus (strain SS14)</name>
    <dbReference type="NCBI Taxonomy" id="990650"/>
    <lineage>
        <taxon>Eukaryota</taxon>
        <taxon>Fungi</taxon>
        <taxon>Dikarya</taxon>
        <taxon>Basidiomycota</taxon>
        <taxon>Agaricomycotina</taxon>
        <taxon>Agaricomycetes</taxon>
        <taxon>Phallomycetidae</taxon>
        <taxon>Geastrales</taxon>
        <taxon>Sphaerobolaceae</taxon>
        <taxon>Sphaerobolus</taxon>
    </lineage>
</organism>
<dbReference type="InterPro" id="IPR011545">
    <property type="entry name" value="DEAD/DEAH_box_helicase_dom"/>
</dbReference>
<dbReference type="Gene3D" id="3.40.50.300">
    <property type="entry name" value="P-loop containing nucleotide triphosphate hydrolases"/>
    <property type="match status" value="1"/>
</dbReference>
<sequence>MSSISAHLNALLDDQVSVNNNYTNISEQDVAAWVRYSNELPSVSDEYKTLKHEELPWTSSVLDLPWSLDALPSIAQPTITLSSSSSSNPIEALYDKLASDPHVSPIIPALSRILSSPKKDDEISEELVELLGFDALDLVMEIIGNRMPLSYKLAIVDNEPVNSGKGAGAGRSGKGTPLNQSGRATPRGKGKKFQQGNGSLDFNPEEARRRMEKAFEANAARPLFTGTAAPAPEVLPHVYTSSAIVQGNVLSMFGSKYMLPIGTTREDREDCEEVIIPPARPVPPRVTERLITVAELDGLARGSFPGYVSLNRIQSIVYPTAYGTNENLLICAPTGAGKTDVAMLTILRVIDQNLSSPQVKSNPNQIAGAIKRDDFKVIYVCVGLLR</sequence>
<dbReference type="GO" id="GO:0003676">
    <property type="term" value="F:nucleic acid binding"/>
    <property type="evidence" value="ECO:0007669"/>
    <property type="project" value="InterPro"/>
</dbReference>
<dbReference type="GO" id="GO:0005524">
    <property type="term" value="F:ATP binding"/>
    <property type="evidence" value="ECO:0007669"/>
    <property type="project" value="UniProtKB-KW"/>
</dbReference>
<dbReference type="GO" id="GO:0016787">
    <property type="term" value="F:hydrolase activity"/>
    <property type="evidence" value="ECO:0007669"/>
    <property type="project" value="UniProtKB-KW"/>
</dbReference>
<keyword evidence="3" id="KW-0347">Helicase</keyword>
<feature type="non-terminal residue" evidence="7">
    <location>
        <position position="1"/>
    </location>
</feature>
<evidence type="ECO:0000313" key="8">
    <source>
        <dbReference type="Proteomes" id="UP000054279"/>
    </source>
</evidence>
<evidence type="ECO:0000256" key="3">
    <source>
        <dbReference type="ARBA" id="ARBA00022806"/>
    </source>
</evidence>
<evidence type="ECO:0000256" key="2">
    <source>
        <dbReference type="ARBA" id="ARBA00022801"/>
    </source>
</evidence>
<dbReference type="AlphaFoldDB" id="A0A0C9VIQ4"/>